<name>A0A7X1NL25_9BURK</name>
<dbReference type="AlphaFoldDB" id="A0A7X1NL25"/>
<keyword evidence="2" id="KW-1185">Reference proteome</keyword>
<comment type="caution">
    <text evidence="1">The sequence shown here is derived from an EMBL/GenBank/DDBJ whole genome shotgun (WGS) entry which is preliminary data.</text>
</comment>
<gene>
    <name evidence="1" type="ORF">GCT13_45905</name>
</gene>
<protein>
    <submittedName>
        <fullName evidence="1">Uncharacterized protein</fullName>
    </submittedName>
</protein>
<dbReference type="EMBL" id="WHNP01000143">
    <property type="protein sequence ID" value="MPW23827.1"/>
    <property type="molecule type" value="Genomic_DNA"/>
</dbReference>
<reference evidence="1 2" key="1">
    <citation type="submission" date="2019-10" db="EMBL/GenBank/DDBJ databases">
        <title>Paraburkholderia sp. isolated from nodules of Mimosa pudica from Brazilian Atlantic Forest soils.</title>
        <authorList>
            <person name="Paulitsch F."/>
            <person name="Hungria M."/>
            <person name="Dall'Agnol R."/>
        </authorList>
    </citation>
    <scope>NUCLEOTIDE SEQUENCE [LARGE SCALE GENOMIC DNA]</scope>
    <source>
        <strain evidence="1 2">CNPSo 3157</strain>
    </source>
</reference>
<evidence type="ECO:0000313" key="2">
    <source>
        <dbReference type="Proteomes" id="UP000484381"/>
    </source>
</evidence>
<dbReference type="Proteomes" id="UP000484381">
    <property type="component" value="Unassembled WGS sequence"/>
</dbReference>
<sequence>MVMLPLALVAVPLIRRIVVMLAASSRS</sequence>
<organism evidence="1 2">
    <name type="scientific">Paraburkholderia franconis</name>
    <dbReference type="NCBI Taxonomy" id="2654983"/>
    <lineage>
        <taxon>Bacteria</taxon>
        <taxon>Pseudomonadati</taxon>
        <taxon>Pseudomonadota</taxon>
        <taxon>Betaproteobacteria</taxon>
        <taxon>Burkholderiales</taxon>
        <taxon>Burkholderiaceae</taxon>
        <taxon>Paraburkholderia</taxon>
    </lineage>
</organism>
<accession>A0A7X1NL25</accession>
<evidence type="ECO:0000313" key="1">
    <source>
        <dbReference type="EMBL" id="MPW23827.1"/>
    </source>
</evidence>
<proteinExistence type="predicted"/>